<dbReference type="EMBL" id="LAZP02000009">
    <property type="protein sequence ID" value="PFH63080.1"/>
    <property type="molecule type" value="Genomic_DNA"/>
</dbReference>
<accession>A0A2A9PRG4</accession>
<feature type="compositionally biased region" description="Basic residues" evidence="1">
    <location>
        <begin position="98"/>
        <end position="107"/>
    </location>
</feature>
<evidence type="ECO:0000313" key="4">
    <source>
        <dbReference type="Proteomes" id="UP000037136"/>
    </source>
</evidence>
<feature type="chain" id="PRO_5012473631" evidence="2">
    <location>
        <begin position="21"/>
        <end position="268"/>
    </location>
</feature>
<protein>
    <submittedName>
        <fullName evidence="3">Uncharacterized protein</fullName>
    </submittedName>
</protein>
<feature type="region of interest" description="Disordered" evidence="1">
    <location>
        <begin position="95"/>
        <end position="120"/>
    </location>
</feature>
<feature type="region of interest" description="Disordered" evidence="1">
    <location>
        <begin position="136"/>
        <end position="268"/>
    </location>
</feature>
<keyword evidence="2" id="KW-0732">Signal</keyword>
<feature type="signal peptide" evidence="2">
    <location>
        <begin position="1"/>
        <end position="20"/>
    </location>
</feature>
<dbReference type="Proteomes" id="UP000037136">
    <property type="component" value="Unassembled WGS sequence"/>
</dbReference>
<name>A0A2A9PRG4_OPHUN</name>
<evidence type="ECO:0000313" key="3">
    <source>
        <dbReference type="EMBL" id="PFH63080.1"/>
    </source>
</evidence>
<sequence length="268" mass="29664">MKRVQILAALAVAFAAVADASISYIYTLKPNTNADLFVEQVEASGLAHFRRKSVDELSTTVSFDFDTQKAADDVTHMAVVEKVYPLVKKPKVDGFKSMGHRRSRRQLAAKGLGGRIQSRNVDDDDSLVRRSDSLNMPHQARRRDAFPGRMPLQSFSQDNDDLAGPQAVDGHKPAKRAVGGQRPAVHIFDDDGDDSLVRRSGSLNMPHQARRRDAFPGRMPLQSFSQDNDDLANPQALGGRKPSKRAVGGHRPAVHIFDDEDDKTWSRL</sequence>
<evidence type="ECO:0000256" key="1">
    <source>
        <dbReference type="SAM" id="MobiDB-lite"/>
    </source>
</evidence>
<proteinExistence type="predicted"/>
<dbReference type="AlphaFoldDB" id="A0A2A9PRG4"/>
<reference evidence="3 4" key="2">
    <citation type="journal article" date="2017" name="Sci. Rep.">
        <title>Ant-infecting Ophiocordyceps genomes reveal a high diversity of potential behavioral manipulation genes and a possible major role for enterotoxins.</title>
        <authorList>
            <person name="de Bekker C."/>
            <person name="Ohm R.A."/>
            <person name="Evans H.C."/>
            <person name="Brachmann A."/>
            <person name="Hughes D.P."/>
        </authorList>
    </citation>
    <scope>NUCLEOTIDE SEQUENCE [LARGE SCALE GENOMIC DNA]</scope>
    <source>
        <strain evidence="3 4">SC16a</strain>
    </source>
</reference>
<comment type="caution">
    <text evidence="3">The sequence shown here is derived from an EMBL/GenBank/DDBJ whole genome shotgun (WGS) entry which is preliminary data.</text>
</comment>
<reference evidence="3 4" key="1">
    <citation type="journal article" date="2015" name="BMC Genomics">
        <title>Gene expression during zombie ant biting behavior reflects the complexity underlying fungal parasitic behavioral manipulation.</title>
        <authorList>
            <person name="de Bekker C."/>
            <person name="Ohm R.A."/>
            <person name="Loreto R.G."/>
            <person name="Sebastian A."/>
            <person name="Albert I."/>
            <person name="Merrow M."/>
            <person name="Brachmann A."/>
            <person name="Hughes D.P."/>
        </authorList>
    </citation>
    <scope>NUCLEOTIDE SEQUENCE [LARGE SCALE GENOMIC DNA]</scope>
    <source>
        <strain evidence="3 4">SC16a</strain>
    </source>
</reference>
<evidence type="ECO:0000256" key="2">
    <source>
        <dbReference type="SAM" id="SignalP"/>
    </source>
</evidence>
<keyword evidence="4" id="KW-1185">Reference proteome</keyword>
<organism evidence="3 4">
    <name type="scientific">Ophiocordyceps unilateralis</name>
    <name type="common">Zombie-ant fungus</name>
    <name type="synonym">Torrubia unilateralis</name>
    <dbReference type="NCBI Taxonomy" id="268505"/>
    <lineage>
        <taxon>Eukaryota</taxon>
        <taxon>Fungi</taxon>
        <taxon>Dikarya</taxon>
        <taxon>Ascomycota</taxon>
        <taxon>Pezizomycotina</taxon>
        <taxon>Sordariomycetes</taxon>
        <taxon>Hypocreomycetidae</taxon>
        <taxon>Hypocreales</taxon>
        <taxon>Ophiocordycipitaceae</taxon>
        <taxon>Ophiocordyceps</taxon>
    </lineage>
</organism>
<gene>
    <name evidence="3" type="ORF">XA68_18217</name>
</gene>